<dbReference type="PANTHER" id="PTHR43214:SF24">
    <property type="entry name" value="TRANSCRIPTIONAL REGULATORY PROTEIN NARL-RELATED"/>
    <property type="match status" value="1"/>
</dbReference>
<keyword evidence="1 5" id="KW-0597">Phosphoprotein</keyword>
<dbReference type="Pfam" id="PF00196">
    <property type="entry name" value="GerE"/>
    <property type="match status" value="1"/>
</dbReference>
<evidence type="ECO:0000256" key="1">
    <source>
        <dbReference type="ARBA" id="ARBA00022553"/>
    </source>
</evidence>
<dbReference type="PROSITE" id="PS50043">
    <property type="entry name" value="HTH_LUXR_2"/>
    <property type="match status" value="1"/>
</dbReference>
<keyword evidence="4" id="KW-0804">Transcription</keyword>
<dbReference type="PROSITE" id="PS50110">
    <property type="entry name" value="RESPONSE_REGULATORY"/>
    <property type="match status" value="1"/>
</dbReference>
<dbReference type="CDD" id="cd17535">
    <property type="entry name" value="REC_NarL-like"/>
    <property type="match status" value="1"/>
</dbReference>
<accession>A0A4Q8AHL2</accession>
<dbReference type="GO" id="GO:0000160">
    <property type="term" value="P:phosphorelay signal transduction system"/>
    <property type="evidence" value="ECO:0007669"/>
    <property type="project" value="InterPro"/>
</dbReference>
<dbReference type="SMART" id="SM00448">
    <property type="entry name" value="REC"/>
    <property type="match status" value="1"/>
</dbReference>
<feature type="domain" description="HTH luxR-type" evidence="6">
    <location>
        <begin position="152"/>
        <end position="217"/>
    </location>
</feature>
<feature type="modified residue" description="4-aspartylphosphate" evidence="5">
    <location>
        <position position="58"/>
    </location>
</feature>
<evidence type="ECO:0000256" key="5">
    <source>
        <dbReference type="PROSITE-ProRule" id="PRU00169"/>
    </source>
</evidence>
<keyword evidence="3" id="KW-0238">DNA-binding</keyword>
<dbReference type="Proteomes" id="UP000292685">
    <property type="component" value="Unassembled WGS sequence"/>
</dbReference>
<dbReference type="InterPro" id="IPR001789">
    <property type="entry name" value="Sig_transdc_resp-reg_receiver"/>
</dbReference>
<feature type="domain" description="Response regulatory" evidence="7">
    <location>
        <begin position="7"/>
        <end position="122"/>
    </location>
</feature>
<dbReference type="RefSeq" id="WP_130451765.1">
    <property type="nucleotide sequence ID" value="NZ_SHLA01000001.1"/>
</dbReference>
<dbReference type="SMART" id="SM00421">
    <property type="entry name" value="HTH_LUXR"/>
    <property type="match status" value="1"/>
</dbReference>
<gene>
    <name evidence="8" type="ORF">EV380_2998</name>
</gene>
<dbReference type="InterPro" id="IPR016032">
    <property type="entry name" value="Sig_transdc_resp-reg_C-effctor"/>
</dbReference>
<dbReference type="PROSITE" id="PS00622">
    <property type="entry name" value="HTH_LUXR_1"/>
    <property type="match status" value="1"/>
</dbReference>
<dbReference type="PRINTS" id="PR00038">
    <property type="entry name" value="HTHLUXR"/>
</dbReference>
<dbReference type="SUPFAM" id="SSF46894">
    <property type="entry name" value="C-terminal effector domain of the bipartite response regulators"/>
    <property type="match status" value="1"/>
</dbReference>
<evidence type="ECO:0000256" key="4">
    <source>
        <dbReference type="ARBA" id="ARBA00023163"/>
    </source>
</evidence>
<evidence type="ECO:0000256" key="2">
    <source>
        <dbReference type="ARBA" id="ARBA00023015"/>
    </source>
</evidence>
<dbReference type="GO" id="GO:0006355">
    <property type="term" value="P:regulation of DNA-templated transcription"/>
    <property type="evidence" value="ECO:0007669"/>
    <property type="project" value="InterPro"/>
</dbReference>
<dbReference type="CDD" id="cd06170">
    <property type="entry name" value="LuxR_C_like"/>
    <property type="match status" value="1"/>
</dbReference>
<sequence>MSGAVIRVLIADDHASVRAGLRLLLGMAGDIEVVGEAADGDVAVAQERALRPDVVLMDARMPGVDGVEATRRIVTAGGADVLMLTTFDLDEIVFGGLKAGAAGFLLKTVEPQDLFDAIRRVAAGDGVVAPEVTRQVLRQFAAAATPEPEPEPAAGDVGLTPRETDVLRGLGRGRSNAQIAADLTISLATVKTHVSSVLAKTGTSTRMQAAIHARRVGLV</sequence>
<dbReference type="AlphaFoldDB" id="A0A4Q8AHL2"/>
<organism evidence="8 9">
    <name type="scientific">Zhihengliuella halotolerans</name>
    <dbReference type="NCBI Taxonomy" id="370736"/>
    <lineage>
        <taxon>Bacteria</taxon>
        <taxon>Bacillati</taxon>
        <taxon>Actinomycetota</taxon>
        <taxon>Actinomycetes</taxon>
        <taxon>Micrococcales</taxon>
        <taxon>Micrococcaceae</taxon>
        <taxon>Zhihengliuella</taxon>
    </lineage>
</organism>
<dbReference type="GO" id="GO:0003677">
    <property type="term" value="F:DNA binding"/>
    <property type="evidence" value="ECO:0007669"/>
    <property type="project" value="UniProtKB-KW"/>
</dbReference>
<proteinExistence type="predicted"/>
<name>A0A4Q8AHL2_9MICC</name>
<keyword evidence="9" id="KW-1185">Reference proteome</keyword>
<evidence type="ECO:0000313" key="9">
    <source>
        <dbReference type="Proteomes" id="UP000292685"/>
    </source>
</evidence>
<dbReference type="OrthoDB" id="9808843at2"/>
<dbReference type="InterPro" id="IPR000792">
    <property type="entry name" value="Tscrpt_reg_LuxR_C"/>
</dbReference>
<reference evidence="8 9" key="1">
    <citation type="submission" date="2019-02" db="EMBL/GenBank/DDBJ databases">
        <title>Sequencing the genomes of 1000 actinobacteria strains.</title>
        <authorList>
            <person name="Klenk H.-P."/>
        </authorList>
    </citation>
    <scope>NUCLEOTIDE SEQUENCE [LARGE SCALE GENOMIC DNA]</scope>
    <source>
        <strain evidence="8 9">DSM 17364</strain>
    </source>
</reference>
<evidence type="ECO:0000256" key="3">
    <source>
        <dbReference type="ARBA" id="ARBA00023125"/>
    </source>
</evidence>
<dbReference type="InterPro" id="IPR011006">
    <property type="entry name" value="CheY-like_superfamily"/>
</dbReference>
<dbReference type="PANTHER" id="PTHR43214">
    <property type="entry name" value="TWO-COMPONENT RESPONSE REGULATOR"/>
    <property type="match status" value="1"/>
</dbReference>
<evidence type="ECO:0000259" key="6">
    <source>
        <dbReference type="PROSITE" id="PS50043"/>
    </source>
</evidence>
<evidence type="ECO:0000259" key="7">
    <source>
        <dbReference type="PROSITE" id="PS50110"/>
    </source>
</evidence>
<keyword evidence="2" id="KW-0805">Transcription regulation</keyword>
<dbReference type="InterPro" id="IPR058245">
    <property type="entry name" value="NreC/VraR/RcsB-like_REC"/>
</dbReference>
<dbReference type="Gene3D" id="3.40.50.2300">
    <property type="match status" value="1"/>
</dbReference>
<dbReference type="EMBL" id="SHLA01000001">
    <property type="protein sequence ID" value="RZU63381.1"/>
    <property type="molecule type" value="Genomic_DNA"/>
</dbReference>
<dbReference type="InterPro" id="IPR039420">
    <property type="entry name" value="WalR-like"/>
</dbReference>
<protein>
    <submittedName>
        <fullName evidence="8">LuxR family two component transcriptional regulator</fullName>
    </submittedName>
</protein>
<comment type="caution">
    <text evidence="8">The sequence shown here is derived from an EMBL/GenBank/DDBJ whole genome shotgun (WGS) entry which is preliminary data.</text>
</comment>
<dbReference type="Pfam" id="PF00072">
    <property type="entry name" value="Response_reg"/>
    <property type="match status" value="1"/>
</dbReference>
<evidence type="ECO:0000313" key="8">
    <source>
        <dbReference type="EMBL" id="RZU63381.1"/>
    </source>
</evidence>
<dbReference type="SUPFAM" id="SSF52172">
    <property type="entry name" value="CheY-like"/>
    <property type="match status" value="1"/>
</dbReference>